<evidence type="ECO:0000256" key="1">
    <source>
        <dbReference type="ARBA" id="ARBA00022801"/>
    </source>
</evidence>
<keyword evidence="5" id="KW-1185">Reference proteome</keyword>
<dbReference type="OMA" id="YQIPMLV"/>
<accession>S3BUG5</accession>
<dbReference type="SUPFAM" id="SSF53474">
    <property type="entry name" value="alpha/beta-Hydrolases"/>
    <property type="match status" value="1"/>
</dbReference>
<dbReference type="VEuPathDB" id="FungiDB:F503_00053"/>
<keyword evidence="1 4" id="KW-0378">Hydrolase</keyword>
<sequence>MAKLTPTDARVTHQTANIRGQNYHFIVAQPPSGQPVKGTIILIHGFPDIGFGWRNQVPVLAEQLGLQVIVPDMLGYGGTDAPEDPSRCSYKNSCADLVEIVDTVGIQPPVEDRKFFVGGHDWGGAVAWRMALWHPDRVRAVFAVCTPYLPPSKGPFMPLEEMIKALPNFGYQRQFASDAIYKFAGPGDHDHIRQLLQTMYGGRDKDAVNATDPSGFLFDTTNGVHIDRLNNDIVPSKLLSAEEMEYYVEQFARTGLRGPTNWYRNSEINYEDEREFVTGDKQANVQIALPSLMVVATNDKALPEAMSANMHKHINDLTRVTVTAGHWALWQATESVNEHITSFLTPLIEAAPKASL</sequence>
<dbReference type="Pfam" id="PF00561">
    <property type="entry name" value="Abhydrolase_1"/>
    <property type="match status" value="1"/>
</dbReference>
<dbReference type="InterPro" id="IPR000639">
    <property type="entry name" value="Epox_hydrolase-like"/>
</dbReference>
<dbReference type="EMBL" id="KE148158">
    <property type="protein sequence ID" value="EPE04899.1"/>
    <property type="molecule type" value="Genomic_DNA"/>
</dbReference>
<dbReference type="InterPro" id="IPR029058">
    <property type="entry name" value="AB_hydrolase_fold"/>
</dbReference>
<dbReference type="GO" id="GO:0016787">
    <property type="term" value="F:hydrolase activity"/>
    <property type="evidence" value="ECO:0007669"/>
    <property type="project" value="UniProtKB-KW"/>
</dbReference>
<feature type="domain" description="AB hydrolase-1" evidence="3">
    <location>
        <begin position="39"/>
        <end position="332"/>
    </location>
</feature>
<reference evidence="4 5" key="1">
    <citation type="journal article" date="2013" name="BMC Genomics">
        <title>The genome and transcriptome of the pine saprophyte Ophiostoma piceae, and a comparison with the bark beetle-associated pine pathogen Grosmannia clavigera.</title>
        <authorList>
            <person name="Haridas S."/>
            <person name="Wang Y."/>
            <person name="Lim L."/>
            <person name="Massoumi Alamouti S."/>
            <person name="Jackman S."/>
            <person name="Docking R."/>
            <person name="Robertson G."/>
            <person name="Birol I."/>
            <person name="Bohlmann J."/>
            <person name="Breuil C."/>
        </authorList>
    </citation>
    <scope>NUCLEOTIDE SEQUENCE [LARGE SCALE GENOMIC DNA]</scope>
    <source>
        <strain evidence="4 5">UAMH 11346</strain>
    </source>
</reference>
<dbReference type="InterPro" id="IPR000073">
    <property type="entry name" value="AB_hydrolase_1"/>
</dbReference>
<evidence type="ECO:0000259" key="3">
    <source>
        <dbReference type="Pfam" id="PF00561"/>
    </source>
</evidence>
<dbReference type="Proteomes" id="UP000016923">
    <property type="component" value="Unassembled WGS sequence"/>
</dbReference>
<dbReference type="OrthoDB" id="408373at2759"/>
<organism evidence="4 5">
    <name type="scientific">Ophiostoma piceae (strain UAMH 11346)</name>
    <name type="common">Sap stain fungus</name>
    <dbReference type="NCBI Taxonomy" id="1262450"/>
    <lineage>
        <taxon>Eukaryota</taxon>
        <taxon>Fungi</taxon>
        <taxon>Dikarya</taxon>
        <taxon>Ascomycota</taxon>
        <taxon>Pezizomycotina</taxon>
        <taxon>Sordariomycetes</taxon>
        <taxon>Sordariomycetidae</taxon>
        <taxon>Ophiostomatales</taxon>
        <taxon>Ophiostomataceae</taxon>
        <taxon>Ophiostoma</taxon>
    </lineage>
</organism>
<dbReference type="HOGENOM" id="CLU_020336_7_5_1"/>
<dbReference type="AlphaFoldDB" id="S3BUG5"/>
<comment type="similarity">
    <text evidence="2">Belongs to the AB hydrolase superfamily. Epoxide hydrolase family.</text>
</comment>
<gene>
    <name evidence="4" type="ORF">F503_00053</name>
</gene>
<name>S3BUG5_OPHP1</name>
<dbReference type="PRINTS" id="PR00412">
    <property type="entry name" value="EPOXHYDRLASE"/>
</dbReference>
<dbReference type="PANTHER" id="PTHR43329">
    <property type="entry name" value="EPOXIDE HYDROLASE"/>
    <property type="match status" value="1"/>
</dbReference>
<dbReference type="Gene3D" id="3.40.50.1820">
    <property type="entry name" value="alpha/beta hydrolase"/>
    <property type="match status" value="1"/>
</dbReference>
<dbReference type="PRINTS" id="PR00111">
    <property type="entry name" value="ABHYDROLASE"/>
</dbReference>
<evidence type="ECO:0000256" key="2">
    <source>
        <dbReference type="ARBA" id="ARBA00038334"/>
    </source>
</evidence>
<dbReference type="eggNOG" id="KOG4178">
    <property type="taxonomic scope" value="Eukaryota"/>
</dbReference>
<dbReference type="STRING" id="1262450.S3BUG5"/>
<proteinExistence type="inferred from homology"/>
<evidence type="ECO:0000313" key="5">
    <source>
        <dbReference type="Proteomes" id="UP000016923"/>
    </source>
</evidence>
<protein>
    <submittedName>
        <fullName evidence="4">Epoxide hydrolase</fullName>
    </submittedName>
</protein>
<evidence type="ECO:0000313" key="4">
    <source>
        <dbReference type="EMBL" id="EPE04899.1"/>
    </source>
</evidence>